<keyword evidence="5" id="KW-0812">Transmembrane</keyword>
<dbReference type="GO" id="GO:0003700">
    <property type="term" value="F:DNA-binding transcription factor activity"/>
    <property type="evidence" value="ECO:0007669"/>
    <property type="project" value="InterPro"/>
</dbReference>
<dbReference type="InterPro" id="IPR018062">
    <property type="entry name" value="HTH_AraC-typ_CS"/>
</dbReference>
<dbReference type="PANTHER" id="PTHR43280:SF2">
    <property type="entry name" value="HTH-TYPE TRANSCRIPTIONAL REGULATOR EXSA"/>
    <property type="match status" value="1"/>
</dbReference>
<evidence type="ECO:0000256" key="4">
    <source>
        <dbReference type="SAM" id="MobiDB-lite"/>
    </source>
</evidence>
<dbReference type="SMART" id="SM00342">
    <property type="entry name" value="HTH_ARAC"/>
    <property type="match status" value="1"/>
</dbReference>
<comment type="caution">
    <text evidence="7">The sequence shown here is derived from an EMBL/GenBank/DDBJ whole genome shotgun (WGS) entry which is preliminary data.</text>
</comment>
<dbReference type="PRINTS" id="PR00032">
    <property type="entry name" value="HTHARAC"/>
</dbReference>
<keyword evidence="3" id="KW-0804">Transcription</keyword>
<keyword evidence="8" id="KW-1185">Reference proteome</keyword>
<dbReference type="Gene3D" id="1.10.10.60">
    <property type="entry name" value="Homeodomain-like"/>
    <property type="match status" value="2"/>
</dbReference>
<keyword evidence="5" id="KW-1133">Transmembrane helix</keyword>
<evidence type="ECO:0000256" key="1">
    <source>
        <dbReference type="ARBA" id="ARBA00023015"/>
    </source>
</evidence>
<evidence type="ECO:0000313" key="7">
    <source>
        <dbReference type="EMBL" id="GGG66837.1"/>
    </source>
</evidence>
<feature type="compositionally biased region" description="Basic and acidic residues" evidence="4">
    <location>
        <begin position="743"/>
        <end position="755"/>
    </location>
</feature>
<dbReference type="Gene3D" id="3.30.450.20">
    <property type="entry name" value="PAS domain"/>
    <property type="match status" value="1"/>
</dbReference>
<evidence type="ECO:0000259" key="6">
    <source>
        <dbReference type="PROSITE" id="PS01124"/>
    </source>
</evidence>
<dbReference type="PROSITE" id="PS00041">
    <property type="entry name" value="HTH_ARAC_FAMILY_1"/>
    <property type="match status" value="1"/>
</dbReference>
<evidence type="ECO:0000256" key="3">
    <source>
        <dbReference type="ARBA" id="ARBA00023163"/>
    </source>
</evidence>
<feature type="domain" description="HTH araC/xylS-type" evidence="6">
    <location>
        <begin position="645"/>
        <end position="744"/>
    </location>
</feature>
<keyword evidence="5" id="KW-0472">Membrane</keyword>
<feature type="region of interest" description="Disordered" evidence="4">
    <location>
        <begin position="743"/>
        <end position="772"/>
    </location>
</feature>
<dbReference type="RefSeq" id="WP_188889071.1">
    <property type="nucleotide sequence ID" value="NZ_BMHY01000003.1"/>
</dbReference>
<dbReference type="SUPFAM" id="SSF46689">
    <property type="entry name" value="Homeodomain-like"/>
    <property type="match status" value="1"/>
</dbReference>
<keyword evidence="1" id="KW-0805">Transcription regulation</keyword>
<dbReference type="PROSITE" id="PS01124">
    <property type="entry name" value="HTH_ARAC_FAMILY_2"/>
    <property type="match status" value="1"/>
</dbReference>
<dbReference type="InterPro" id="IPR020449">
    <property type="entry name" value="Tscrpt_reg_AraC-type_HTH"/>
</dbReference>
<name>A0A917H3Y0_9BACL</name>
<dbReference type="InterPro" id="IPR009057">
    <property type="entry name" value="Homeodomain-like_sf"/>
</dbReference>
<dbReference type="InterPro" id="IPR018060">
    <property type="entry name" value="HTH_AraC"/>
</dbReference>
<keyword evidence="2" id="KW-0238">DNA-binding</keyword>
<dbReference type="GO" id="GO:0043565">
    <property type="term" value="F:sequence-specific DNA binding"/>
    <property type="evidence" value="ECO:0007669"/>
    <property type="project" value="InterPro"/>
</dbReference>
<accession>A0A917H3Y0</accession>
<protein>
    <recommendedName>
        <fullName evidence="6">HTH araC/xylS-type domain-containing protein</fullName>
    </recommendedName>
</protein>
<dbReference type="Proteomes" id="UP000600247">
    <property type="component" value="Unassembled WGS sequence"/>
</dbReference>
<gene>
    <name evidence="7" type="ORF">GCM10010918_21690</name>
</gene>
<dbReference type="AlphaFoldDB" id="A0A917H3Y0"/>
<dbReference type="PANTHER" id="PTHR43280">
    <property type="entry name" value="ARAC-FAMILY TRANSCRIPTIONAL REGULATOR"/>
    <property type="match status" value="1"/>
</dbReference>
<dbReference type="EMBL" id="BMHY01000003">
    <property type="protein sequence ID" value="GGG66837.1"/>
    <property type="molecule type" value="Genomic_DNA"/>
</dbReference>
<evidence type="ECO:0000256" key="5">
    <source>
        <dbReference type="SAM" id="Phobius"/>
    </source>
</evidence>
<feature type="transmembrane region" description="Helical" evidence="5">
    <location>
        <begin position="12"/>
        <end position="34"/>
    </location>
</feature>
<proteinExistence type="predicted"/>
<organism evidence="7 8">
    <name type="scientific">Paenibacillus radicis</name>
    <name type="common">ex Gao et al. 2016</name>
    <dbReference type="NCBI Taxonomy" id="1737354"/>
    <lineage>
        <taxon>Bacteria</taxon>
        <taxon>Bacillati</taxon>
        <taxon>Bacillota</taxon>
        <taxon>Bacilli</taxon>
        <taxon>Bacillales</taxon>
        <taxon>Paenibacillaceae</taxon>
        <taxon>Paenibacillus</taxon>
    </lineage>
</organism>
<reference evidence="7 8" key="1">
    <citation type="journal article" date="2014" name="Int. J. Syst. Evol. Microbiol.">
        <title>Complete genome sequence of Corynebacterium casei LMG S-19264T (=DSM 44701T), isolated from a smear-ripened cheese.</title>
        <authorList>
            <consortium name="US DOE Joint Genome Institute (JGI-PGF)"/>
            <person name="Walter F."/>
            <person name="Albersmeier A."/>
            <person name="Kalinowski J."/>
            <person name="Ruckert C."/>
        </authorList>
    </citation>
    <scope>NUCLEOTIDE SEQUENCE [LARGE SCALE GENOMIC DNA]</scope>
    <source>
        <strain evidence="7 8">CGMCC 1.15286</strain>
    </source>
</reference>
<evidence type="ECO:0000313" key="8">
    <source>
        <dbReference type="Proteomes" id="UP000600247"/>
    </source>
</evidence>
<evidence type="ECO:0000256" key="2">
    <source>
        <dbReference type="ARBA" id="ARBA00023125"/>
    </source>
</evidence>
<sequence>MDKDNRYYGKILVFTTVSIFLTITILSSILYFSFERIALDQSYDQTMDSLEQTTQEASVMAVTAATFAKQIYSDQHIANLLNFPDIGAVDIDTAVKQMTNYRESSPFIDSIYVYNAISRTFFVSSDMSVPTVFAESEFYDNEMKDMVGHLNDYETLMPIPRRLLIDGLVGNIAEKERDTYTFLLYDTLTQNTRKNVVVVNIKETQLHKHIDGSLANDASNTFLIDREGRLVSNSWTHPMLMDMKGTSYIDRVVNDRDESGYFSEQVDGVKSLVTYTAPDYLGWRYIRIIPYATITESIDSMRLKTILTGGSILLAGLALSYIASRRLFHGLNKKLLRLGNLEEEWRDSFQKMRTDYLRGLLSGDSHSDAEQARKIFDRYGIGLNPSGPLRVILFTIDDYRHFTSEYSAQDRKLLRYGILNIGQELLHAGGYVTAAVDLGDDRVAILAQCSREEDGDCSSVRKDAGEIQTAVSLYLKLSVTISASMTGNGVESVHRLCQQAIEASFNRLFNGPGSFVDAESVERMKERPYEYPLHKEKQLIDELMLGRITEVKRLFHEIIGETAEYSYMSFQLAITHVSHALQNAIRVIGQHSSKAGEPDVPLLNLYMHERMESLAELNERFMALFDRLEKHMEEKKKTRQDDMPGRIKRMVDERYADPNLSLDMIAEELGMSATYIGRIFKQHTFQTILGYIHEVRMNRVRELLIATDDSIGDIAEQAGFANNPYFYKAFKKHNGVTPAEFRKAGRLQQDEEQRGEAGNNGEDEFWKLRKEG</sequence>
<dbReference type="Pfam" id="PF12833">
    <property type="entry name" value="HTH_18"/>
    <property type="match status" value="1"/>
</dbReference>